<dbReference type="AlphaFoldDB" id="U2EG08"/>
<dbReference type="EMBL" id="AFNU02000001">
    <property type="protein sequence ID" value="ERJ13853.1"/>
    <property type="molecule type" value="Genomic_DNA"/>
</dbReference>
<evidence type="ECO:0000313" key="1">
    <source>
        <dbReference type="EMBL" id="ERJ13853.1"/>
    </source>
</evidence>
<dbReference type="InterPro" id="IPR043129">
    <property type="entry name" value="ATPase_NBD"/>
</dbReference>
<keyword evidence="2" id="KW-1185">Reference proteome</keyword>
<dbReference type="InParanoid" id="U2EG08"/>
<dbReference type="NCBIfam" id="NF040745">
    <property type="entry name" value="accessory_GlmL"/>
    <property type="match status" value="1"/>
</dbReference>
<dbReference type="Pfam" id="PF13941">
    <property type="entry name" value="MutL"/>
    <property type="match status" value="1"/>
</dbReference>
<dbReference type="STRING" id="1033810.HLPCO_000519"/>
<evidence type="ECO:0000313" key="2">
    <source>
        <dbReference type="Proteomes" id="UP000005707"/>
    </source>
</evidence>
<organism evidence="1 2">
    <name type="scientific">Haloplasma contractile SSD-17B</name>
    <dbReference type="NCBI Taxonomy" id="1033810"/>
    <lineage>
        <taxon>Bacteria</taxon>
        <taxon>Bacillati</taxon>
        <taxon>Mycoplasmatota</taxon>
        <taxon>Mollicutes</taxon>
        <taxon>Haloplasmatales</taxon>
        <taxon>Haloplasmataceae</taxon>
        <taxon>Haloplasma</taxon>
    </lineage>
</organism>
<dbReference type="PIRSF" id="PIRSF004729">
    <property type="entry name" value="MutL"/>
    <property type="match status" value="1"/>
</dbReference>
<proteinExistence type="predicted"/>
<dbReference type="eggNOG" id="COG0849">
    <property type="taxonomic scope" value="Bacteria"/>
</dbReference>
<gene>
    <name evidence="1" type="ORF">HLPCO_000519</name>
</gene>
<dbReference type="RefSeq" id="WP_008826040.1">
    <property type="nucleotide sequence ID" value="NZ_AFNU02000001.1"/>
</dbReference>
<reference evidence="1 2" key="1">
    <citation type="journal article" date="2011" name="J. Bacteriol.">
        <title>Genome sequence of Haloplasma contractile, an unusual contractile bacterium from a deep-sea anoxic brine lake.</title>
        <authorList>
            <person name="Antunes A."/>
            <person name="Alam I."/>
            <person name="El Dorry H."/>
            <person name="Siam R."/>
            <person name="Robertson A."/>
            <person name="Bajic V.B."/>
            <person name="Stingl U."/>
        </authorList>
    </citation>
    <scope>NUCLEOTIDE SEQUENCE [LARGE SCALE GENOMIC DNA]</scope>
    <source>
        <strain evidence="1 2">SSD-17B</strain>
    </source>
</reference>
<dbReference type="Proteomes" id="UP000005707">
    <property type="component" value="Unassembled WGS sequence"/>
</dbReference>
<dbReference type="SUPFAM" id="SSF53067">
    <property type="entry name" value="Actin-like ATPase domain"/>
    <property type="match status" value="1"/>
</dbReference>
<sequence>MIDCYLLIDFGSTYTKLTLVDIEREEIVATAKSITTVETNIMEGFEKAQNLLNEKIDKSNYQIVKRLACSSAAGGLKMVTIGLVPELTAEAGKRAALGAGARVLKTYSYELSLDEINEIKNNNIDIILLSGGTDGGNKEIITTNAKKIAEHLKDIPIIVAGNKCAYDEIRELFNQYNLNYVMTDNVMPKLNEINVLPVRDRIRELFMSNIIKSKGMDVAEDFIDGILMPTPAAVLKASECLANGTDELDGVGDLIVVDIGGATTDIHSVADGLPTKASINLRGLREPHSKRTVEGDLGMRYSALALFEASSTKEIKSYLDNQDVNILEECRKRREQINFVPQSDFDLQFDQALAKVATKLAMNRHAGHIEVMYTPLGETYSQYGKDLLEVNYLIGTGGVIIHSRQPEDILNEGKHSQNDLTILKPKNPDIYIDREYILSAMGLLSFDLPNQALQIMKKYILNNRGTYRETRK</sequence>
<dbReference type="GO" id="GO:0050097">
    <property type="term" value="F:methylaspartate mutase activity"/>
    <property type="evidence" value="ECO:0007669"/>
    <property type="project" value="UniProtKB-EC"/>
</dbReference>
<accession>U2EG08</accession>
<dbReference type="EC" id="5.4.99.1" evidence="1"/>
<reference evidence="1 2" key="2">
    <citation type="journal article" date="2013" name="PLoS ONE">
        <title>INDIGO - INtegrated Data Warehouse of MIcrobial GenOmes with Examples from the Red Sea Extremophiles.</title>
        <authorList>
            <person name="Alam I."/>
            <person name="Antunes A."/>
            <person name="Kamau A.A."/>
            <person name="Ba Alawi W."/>
            <person name="Kalkatawi M."/>
            <person name="Stingl U."/>
            <person name="Bajic V.B."/>
        </authorList>
    </citation>
    <scope>NUCLEOTIDE SEQUENCE [LARGE SCALE GENOMIC DNA]</scope>
    <source>
        <strain evidence="1 2">SSD-17B</strain>
    </source>
</reference>
<protein>
    <submittedName>
        <fullName evidence="1">Methylaspartate mutase protein</fullName>
        <ecNumber evidence="1">5.4.99.1</ecNumber>
    </submittedName>
</protein>
<keyword evidence="1" id="KW-0413">Isomerase</keyword>
<dbReference type="InterPro" id="IPR006230">
    <property type="entry name" value="MutL"/>
</dbReference>
<comment type="caution">
    <text evidence="1">The sequence shown here is derived from an EMBL/GenBank/DDBJ whole genome shotgun (WGS) entry which is preliminary data.</text>
</comment>
<name>U2EG08_9MOLU</name>
<dbReference type="NCBIfam" id="TIGR01319">
    <property type="entry name" value="glmL_fam"/>
    <property type="match status" value="1"/>
</dbReference>